<dbReference type="Pfam" id="PF13560">
    <property type="entry name" value="HTH_31"/>
    <property type="match status" value="1"/>
</dbReference>
<dbReference type="Gene3D" id="1.25.40.10">
    <property type="entry name" value="Tetratricopeptide repeat domain"/>
    <property type="match status" value="2"/>
</dbReference>
<evidence type="ECO:0000259" key="1">
    <source>
        <dbReference type="PROSITE" id="PS50943"/>
    </source>
</evidence>
<dbReference type="InterPro" id="IPR041617">
    <property type="entry name" value="TPR_MalT"/>
</dbReference>
<proteinExistence type="predicted"/>
<organism evidence="2 3">
    <name type="scientific">Micromonospora maris</name>
    <dbReference type="NCBI Taxonomy" id="1003110"/>
    <lineage>
        <taxon>Bacteria</taxon>
        <taxon>Bacillati</taxon>
        <taxon>Actinomycetota</taxon>
        <taxon>Actinomycetes</taxon>
        <taxon>Micromonosporales</taxon>
        <taxon>Micromonosporaceae</taxon>
        <taxon>Micromonospora</taxon>
    </lineage>
</organism>
<name>A0A9X0LCE6_9ACTN</name>
<dbReference type="InterPro" id="IPR011990">
    <property type="entry name" value="TPR-like_helical_dom_sf"/>
</dbReference>
<evidence type="ECO:0000313" key="2">
    <source>
        <dbReference type="EMBL" id="KUJ44888.1"/>
    </source>
</evidence>
<protein>
    <recommendedName>
        <fullName evidence="1">HTH cro/C1-type domain-containing protein</fullName>
    </recommendedName>
</protein>
<dbReference type="InterPro" id="IPR001387">
    <property type="entry name" value="Cro/C1-type_HTH"/>
</dbReference>
<dbReference type="RefSeq" id="WP_013734174.1">
    <property type="nucleotide sequence ID" value="NZ_LMWI01000002.1"/>
</dbReference>
<accession>A0A9X0LCE6</accession>
<dbReference type="SMART" id="SM00530">
    <property type="entry name" value="HTH_XRE"/>
    <property type="match status" value="1"/>
</dbReference>
<reference evidence="2 3" key="1">
    <citation type="submission" date="2015-10" db="EMBL/GenBank/DDBJ databases">
        <authorList>
            <person name="Ju K.-S."/>
            <person name="Doroghazi J.R."/>
            <person name="Metcalf W.W."/>
        </authorList>
    </citation>
    <scope>NUCLEOTIDE SEQUENCE [LARGE SCALE GENOMIC DNA]</scope>
    <source>
        <strain evidence="2 3">NRRL B-24793</strain>
    </source>
</reference>
<comment type="caution">
    <text evidence="2">The sequence shown here is derived from an EMBL/GenBank/DDBJ whole genome shotgun (WGS) entry which is preliminary data.</text>
</comment>
<dbReference type="AlphaFoldDB" id="A0A9X0LCE6"/>
<keyword evidence="3" id="KW-1185">Reference proteome</keyword>
<dbReference type="Gene3D" id="1.10.260.40">
    <property type="entry name" value="lambda repressor-like DNA-binding domains"/>
    <property type="match status" value="1"/>
</dbReference>
<feature type="domain" description="HTH cro/C1-type" evidence="1">
    <location>
        <begin position="25"/>
        <end position="78"/>
    </location>
</feature>
<dbReference type="Pfam" id="PF17874">
    <property type="entry name" value="TPR_MalT"/>
    <property type="match status" value="1"/>
</dbReference>
<dbReference type="PROSITE" id="PS50943">
    <property type="entry name" value="HTH_CROC1"/>
    <property type="match status" value="1"/>
</dbReference>
<dbReference type="OMA" id="WARFNRA"/>
<dbReference type="EMBL" id="LMWI01000002">
    <property type="protein sequence ID" value="KUJ44888.1"/>
    <property type="molecule type" value="Genomic_DNA"/>
</dbReference>
<dbReference type="SUPFAM" id="SSF47413">
    <property type="entry name" value="lambda repressor-like DNA-binding domains"/>
    <property type="match status" value="1"/>
</dbReference>
<dbReference type="CDD" id="cd00093">
    <property type="entry name" value="HTH_XRE"/>
    <property type="match status" value="1"/>
</dbReference>
<dbReference type="InterPro" id="IPR010982">
    <property type="entry name" value="Lambda_DNA-bd_dom_sf"/>
</dbReference>
<dbReference type="GO" id="GO:0003677">
    <property type="term" value="F:DNA binding"/>
    <property type="evidence" value="ECO:0007669"/>
    <property type="project" value="InterPro"/>
</dbReference>
<evidence type="ECO:0000313" key="3">
    <source>
        <dbReference type="Proteomes" id="UP000053246"/>
    </source>
</evidence>
<sequence length="441" mass="48759">MAKGQLGWLPQGEIAVTQPEFGQRLKARRTALRMSQRELAGDFVTPSYISLLEAGSRVPTLDVVVYLGRMLDCSLEELLDVDVAPLLPSEASRRPIVFEQVLARSASEVGDHAQARRFLENALASARSDGLPERVVDVSLELQDTLRMLSEHQARLRLLEELAEVPLVQSAPELLLVVKTHLASVLRDLGQLREARRTAYGALTHLRQPGIGGTSVHVRLLGVLISVLCEAGELDQVEPLITEMLEVAGKLDWPGFVGRAHWVASMAYAQLGRPEEAREHFGLARDALAFPSMSLIDWLRFCRSAASVLLDIGDDLDSARQWIRDAETTSRMLGLAQEQAIVSALRARYELSTGNPQEALRLYEPLTGPDTPLAGLDLIYSYLSHANALHQTRELDKAIAMLRSAVELCEKGGSYQLAAQVWRQIDELTRERDTVLADDQP</sequence>
<dbReference type="Proteomes" id="UP000053246">
    <property type="component" value="Unassembled WGS sequence"/>
</dbReference>
<gene>
    <name evidence="2" type="ORF">ADL17_17295</name>
</gene>
<dbReference type="SUPFAM" id="SSF48452">
    <property type="entry name" value="TPR-like"/>
    <property type="match status" value="1"/>
</dbReference>